<sequence length="198" mass="21568">MGERNRARRSARGNRWGLALLGVLLLGGGTASLAAGRGLLGGRVAEVEIAGTPELIEQAGAWLPWAVAALLVLVALLALRWLLVQLRTDAVGRIALGDHDARGRTELSSKAARTAFERQVLDIPGVRRAHAAVTESAQRPHLRLDATVDEDTDVENVWRRLRAEALHDMRTALELDRLPTVVRLSMAAPPRHPRHRPA</sequence>
<dbReference type="AlphaFoldDB" id="A0A223SCP4"/>
<keyword evidence="1" id="KW-0812">Transmembrane</keyword>
<keyword evidence="1" id="KW-1133">Transmembrane helix</keyword>
<dbReference type="OrthoDB" id="3427173at2"/>
<dbReference type="KEGG" id="ngv:CDO52_25975"/>
<dbReference type="Proteomes" id="UP000215005">
    <property type="component" value="Chromosome"/>
</dbReference>
<accession>A0A223SCP4</accession>
<keyword evidence="3" id="KW-1185">Reference proteome</keyword>
<proteinExistence type="predicted"/>
<keyword evidence="1" id="KW-0472">Membrane</keyword>
<evidence type="ECO:0000313" key="3">
    <source>
        <dbReference type="Proteomes" id="UP000215005"/>
    </source>
</evidence>
<evidence type="ECO:0000313" key="2">
    <source>
        <dbReference type="EMBL" id="ASU85789.1"/>
    </source>
</evidence>
<gene>
    <name evidence="2" type="ORF">CDO52_25975</name>
</gene>
<protein>
    <submittedName>
        <fullName evidence="2">Alkaline shock response membrane anchor protein AmaP</fullName>
    </submittedName>
</protein>
<name>A0A223SCP4_9ACTN</name>
<dbReference type="EMBL" id="CP022753">
    <property type="protein sequence ID" value="ASU85789.1"/>
    <property type="molecule type" value="Genomic_DNA"/>
</dbReference>
<dbReference type="RefSeq" id="WP_017618498.1">
    <property type="nucleotide sequence ID" value="NZ_ANBG01000167.1"/>
</dbReference>
<evidence type="ECO:0000256" key="1">
    <source>
        <dbReference type="SAM" id="Phobius"/>
    </source>
</evidence>
<organism evidence="2 3">
    <name type="scientific">Nocardiopsis gilva YIM 90087</name>
    <dbReference type="NCBI Taxonomy" id="1235441"/>
    <lineage>
        <taxon>Bacteria</taxon>
        <taxon>Bacillati</taxon>
        <taxon>Actinomycetota</taxon>
        <taxon>Actinomycetes</taxon>
        <taxon>Streptosporangiales</taxon>
        <taxon>Nocardiopsidaceae</taxon>
        <taxon>Nocardiopsis</taxon>
    </lineage>
</organism>
<feature type="transmembrane region" description="Helical" evidence="1">
    <location>
        <begin position="62"/>
        <end position="83"/>
    </location>
</feature>
<reference evidence="2 3" key="1">
    <citation type="submission" date="2017-08" db="EMBL/GenBank/DDBJ databases">
        <title>The complete genome sequence of Nocardiopsis gilva YIM 90087.</title>
        <authorList>
            <person name="Yin M."/>
            <person name="Tang S."/>
        </authorList>
    </citation>
    <scope>NUCLEOTIDE SEQUENCE [LARGE SCALE GENOMIC DNA]</scope>
    <source>
        <strain evidence="2 3">YIM 90087</strain>
    </source>
</reference>